<proteinExistence type="predicted"/>
<name>A0A0D0DAQ7_9AGAM</name>
<keyword evidence="2" id="KW-1185">Reference proteome</keyword>
<dbReference type="HOGENOM" id="CLU_075362_1_0_1"/>
<gene>
    <name evidence="1" type="ORF">PAXRUDRAFT_17368</name>
</gene>
<protein>
    <submittedName>
        <fullName evidence="1">Uncharacterized protein</fullName>
    </submittedName>
</protein>
<evidence type="ECO:0000313" key="1">
    <source>
        <dbReference type="EMBL" id="KIK77634.1"/>
    </source>
</evidence>
<dbReference type="InParanoid" id="A0A0D0DAQ7"/>
<dbReference type="EMBL" id="KN826898">
    <property type="protein sequence ID" value="KIK77634.1"/>
    <property type="molecule type" value="Genomic_DNA"/>
</dbReference>
<reference evidence="2" key="2">
    <citation type="submission" date="2015-01" db="EMBL/GenBank/DDBJ databases">
        <title>Evolutionary Origins and Diversification of the Mycorrhizal Mutualists.</title>
        <authorList>
            <consortium name="DOE Joint Genome Institute"/>
            <consortium name="Mycorrhizal Genomics Consortium"/>
            <person name="Kohler A."/>
            <person name="Kuo A."/>
            <person name="Nagy L.G."/>
            <person name="Floudas D."/>
            <person name="Copeland A."/>
            <person name="Barry K.W."/>
            <person name="Cichocki N."/>
            <person name="Veneault-Fourrey C."/>
            <person name="LaButti K."/>
            <person name="Lindquist E.A."/>
            <person name="Lipzen A."/>
            <person name="Lundell T."/>
            <person name="Morin E."/>
            <person name="Murat C."/>
            <person name="Riley R."/>
            <person name="Ohm R."/>
            <person name="Sun H."/>
            <person name="Tunlid A."/>
            <person name="Henrissat B."/>
            <person name="Grigoriev I.V."/>
            <person name="Hibbett D.S."/>
            <person name="Martin F."/>
        </authorList>
    </citation>
    <scope>NUCLEOTIDE SEQUENCE [LARGE SCALE GENOMIC DNA]</scope>
    <source>
        <strain evidence="2">Ve08.2h10</strain>
    </source>
</reference>
<sequence>MPPSAPTALLAQSAPSAAKKPAKQVAFEAAAAWLHTLALTISGDANNLEHNMWSGEWNVAMDAMARANVGTLAKGLTLQLPTAIIPSIQEADNAFGQIVLEAIAQKEAADYSAPIKPVHITLAPSMSSWATTQSQMEVVVPKGKGKKHSRQDLRADEAAPFPPPGMASWTHLPKVYGLEGEMCALKERVMGVSEAAEASTSQAPCPVQAAVPMAGPSVLPRLSMVSGNKEGDIIVVWEGNGKGASGWAKGVTVNKLEFEEVMWWLLICKSKVWDAQVQNMELEGEVLGLKGYINCLHQK</sequence>
<dbReference type="AlphaFoldDB" id="A0A0D0DAQ7"/>
<dbReference type="Proteomes" id="UP000054538">
    <property type="component" value="Unassembled WGS sequence"/>
</dbReference>
<accession>A0A0D0DAQ7</accession>
<organism evidence="1 2">
    <name type="scientific">Paxillus rubicundulus Ve08.2h10</name>
    <dbReference type="NCBI Taxonomy" id="930991"/>
    <lineage>
        <taxon>Eukaryota</taxon>
        <taxon>Fungi</taxon>
        <taxon>Dikarya</taxon>
        <taxon>Basidiomycota</taxon>
        <taxon>Agaricomycotina</taxon>
        <taxon>Agaricomycetes</taxon>
        <taxon>Agaricomycetidae</taxon>
        <taxon>Boletales</taxon>
        <taxon>Paxilineae</taxon>
        <taxon>Paxillaceae</taxon>
        <taxon>Paxillus</taxon>
    </lineage>
</organism>
<reference evidence="1 2" key="1">
    <citation type="submission" date="2014-04" db="EMBL/GenBank/DDBJ databases">
        <authorList>
            <consortium name="DOE Joint Genome Institute"/>
            <person name="Kuo A."/>
            <person name="Kohler A."/>
            <person name="Jargeat P."/>
            <person name="Nagy L.G."/>
            <person name="Floudas D."/>
            <person name="Copeland A."/>
            <person name="Barry K.W."/>
            <person name="Cichocki N."/>
            <person name="Veneault-Fourrey C."/>
            <person name="LaButti K."/>
            <person name="Lindquist E.A."/>
            <person name="Lipzen A."/>
            <person name="Lundell T."/>
            <person name="Morin E."/>
            <person name="Murat C."/>
            <person name="Sun H."/>
            <person name="Tunlid A."/>
            <person name="Henrissat B."/>
            <person name="Grigoriev I.V."/>
            <person name="Hibbett D.S."/>
            <person name="Martin F."/>
            <person name="Nordberg H.P."/>
            <person name="Cantor M.N."/>
            <person name="Hua S.X."/>
        </authorList>
    </citation>
    <scope>NUCLEOTIDE SEQUENCE [LARGE SCALE GENOMIC DNA]</scope>
    <source>
        <strain evidence="1 2">Ve08.2h10</strain>
    </source>
</reference>
<evidence type="ECO:0000313" key="2">
    <source>
        <dbReference type="Proteomes" id="UP000054538"/>
    </source>
</evidence>